<gene>
    <name evidence="3" type="ORF">XPU_3253</name>
</gene>
<comment type="caution">
    <text evidence="3">The sequence shown here is derived from an EMBL/GenBank/DDBJ whole genome shotgun (WGS) entry which is preliminary data.</text>
</comment>
<feature type="signal peptide" evidence="2">
    <location>
        <begin position="1"/>
        <end position="21"/>
    </location>
</feature>
<dbReference type="PROSITE" id="PS51257">
    <property type="entry name" value="PROKAR_LIPOPROTEIN"/>
    <property type="match status" value="1"/>
</dbReference>
<evidence type="ECO:0000313" key="3">
    <source>
        <dbReference type="EMBL" id="GAE51721.1"/>
    </source>
</evidence>
<sequence>MKTRFALTLMALLPILVACKAQDGSSDTAPAATTPAAETAPAPAAATPAADPAAPPAVGESASTP</sequence>
<name>W4S5C6_9XANT</name>
<dbReference type="AlphaFoldDB" id="W4S5C6"/>
<feature type="chain" id="PRO_5004847837" evidence="2">
    <location>
        <begin position="22"/>
        <end position="65"/>
    </location>
</feature>
<accession>W4S5C6</accession>
<evidence type="ECO:0000256" key="2">
    <source>
        <dbReference type="SAM" id="SignalP"/>
    </source>
</evidence>
<reference evidence="3 4" key="1">
    <citation type="submission" date="2014-01" db="EMBL/GenBank/DDBJ databases">
        <title>Genome sequence and analysis of Xanthomonas arboricola pv. pruni.</title>
        <authorList>
            <person name="Fujikawa T."/>
            <person name="Nakazono-Nagaoka E."/>
        </authorList>
    </citation>
    <scope>NUCLEOTIDE SEQUENCE [LARGE SCALE GENOMIC DNA]</scope>
    <source>
        <strain evidence="4">MAFF 311562</strain>
    </source>
</reference>
<proteinExistence type="predicted"/>
<evidence type="ECO:0000313" key="4">
    <source>
        <dbReference type="Proteomes" id="UP000019143"/>
    </source>
</evidence>
<organism evidence="3 4">
    <name type="scientific">Xanthomonas arboricola pv. pruni str. MAFF 311562</name>
    <dbReference type="NCBI Taxonomy" id="1414836"/>
    <lineage>
        <taxon>Bacteria</taxon>
        <taxon>Pseudomonadati</taxon>
        <taxon>Pseudomonadota</taxon>
        <taxon>Gammaproteobacteria</taxon>
        <taxon>Lysobacterales</taxon>
        <taxon>Lysobacteraceae</taxon>
        <taxon>Xanthomonas</taxon>
    </lineage>
</organism>
<feature type="region of interest" description="Disordered" evidence="1">
    <location>
        <begin position="23"/>
        <end position="65"/>
    </location>
</feature>
<dbReference type="Proteomes" id="UP000019143">
    <property type="component" value="Unassembled WGS sequence"/>
</dbReference>
<evidence type="ECO:0000256" key="1">
    <source>
        <dbReference type="SAM" id="MobiDB-lite"/>
    </source>
</evidence>
<protein>
    <submittedName>
        <fullName evidence="3">Thiol:disulfide interchange protein</fullName>
    </submittedName>
</protein>
<feature type="non-terminal residue" evidence="3">
    <location>
        <position position="65"/>
    </location>
</feature>
<keyword evidence="2" id="KW-0732">Signal</keyword>
<feature type="compositionally biased region" description="Low complexity" evidence="1">
    <location>
        <begin position="28"/>
        <end position="52"/>
    </location>
</feature>
<dbReference type="EMBL" id="BAVB01000320">
    <property type="protein sequence ID" value="GAE51721.1"/>
    <property type="molecule type" value="Genomic_DNA"/>
</dbReference>